<comment type="function">
    <text evidence="9">Acts as a component of the peripheral membrane COG complex that is involved in intra-Golgi protein trafficking. COG is located at the cis-Golgi, and regulates tethering of retrograde intra-Golgi vesicles and possibly a number of other membrane trafficking events.</text>
</comment>
<dbReference type="InterPro" id="IPR010490">
    <property type="entry name" value="COG6"/>
</dbReference>
<keyword evidence="5 10" id="KW-0653">Protein transport</keyword>
<evidence type="ECO:0000256" key="2">
    <source>
        <dbReference type="ARBA" id="ARBA00011023"/>
    </source>
</evidence>
<evidence type="ECO:0000259" key="12">
    <source>
        <dbReference type="Pfam" id="PF20653"/>
    </source>
</evidence>
<dbReference type="PANTHER" id="PTHR21506">
    <property type="entry name" value="COMPONENT OF OLIGOMERIC GOLGI COMPLEX 6"/>
    <property type="match status" value="1"/>
</dbReference>
<accession>A0A7C8MT74</accession>
<evidence type="ECO:0000313" key="14">
    <source>
        <dbReference type="Proteomes" id="UP000481861"/>
    </source>
</evidence>
<evidence type="ECO:0000256" key="4">
    <source>
        <dbReference type="ARBA" id="ARBA00022448"/>
    </source>
</evidence>
<feature type="domain" description="Conserved Oligomeric Golgi complex subunit 6 C-terminal" evidence="12">
    <location>
        <begin position="203"/>
        <end position="694"/>
    </location>
</feature>
<evidence type="ECO:0000256" key="9">
    <source>
        <dbReference type="ARBA" id="ARBA00043873"/>
    </source>
</evidence>
<evidence type="ECO:0000313" key="13">
    <source>
        <dbReference type="EMBL" id="KAF2876364.1"/>
    </source>
</evidence>
<dbReference type="Pfam" id="PF06419">
    <property type="entry name" value="COG6_N"/>
    <property type="match status" value="1"/>
</dbReference>
<dbReference type="GO" id="GO:0000139">
    <property type="term" value="C:Golgi membrane"/>
    <property type="evidence" value="ECO:0007669"/>
    <property type="project" value="UniProtKB-SubCell"/>
</dbReference>
<reference evidence="13 14" key="1">
    <citation type="submission" date="2020-01" db="EMBL/GenBank/DDBJ databases">
        <authorList>
            <consortium name="DOE Joint Genome Institute"/>
            <person name="Haridas S."/>
            <person name="Albert R."/>
            <person name="Binder M."/>
            <person name="Bloem J."/>
            <person name="Labutti K."/>
            <person name="Salamov A."/>
            <person name="Andreopoulos B."/>
            <person name="Baker S.E."/>
            <person name="Barry K."/>
            <person name="Bills G."/>
            <person name="Bluhm B.H."/>
            <person name="Cannon C."/>
            <person name="Castanera R."/>
            <person name="Culley D.E."/>
            <person name="Daum C."/>
            <person name="Ezra D."/>
            <person name="Gonzalez J.B."/>
            <person name="Henrissat B."/>
            <person name="Kuo A."/>
            <person name="Liang C."/>
            <person name="Lipzen A."/>
            <person name="Lutzoni F."/>
            <person name="Magnuson J."/>
            <person name="Mondo S."/>
            <person name="Nolan M."/>
            <person name="Ohm R."/>
            <person name="Pangilinan J."/>
            <person name="Park H.-J.H."/>
            <person name="Ramirez L."/>
            <person name="Alfaro M."/>
            <person name="Sun H."/>
            <person name="Tritt A."/>
            <person name="Yoshinaga Y."/>
            <person name="Zwiers L.-H.L."/>
            <person name="Turgeon B.G."/>
            <person name="Goodwin S.B."/>
            <person name="Spatafora J.W."/>
            <person name="Crous P.W."/>
            <person name="Grigoriev I.V."/>
        </authorList>
    </citation>
    <scope>NUCLEOTIDE SEQUENCE [LARGE SCALE GENOMIC DNA]</scope>
    <source>
        <strain evidence="13 14">CBS 611.86</strain>
    </source>
</reference>
<dbReference type="GO" id="GO:0006891">
    <property type="term" value="P:intra-Golgi vesicle-mediated transport"/>
    <property type="evidence" value="ECO:0007669"/>
    <property type="project" value="UniProtKB-UniRule"/>
</dbReference>
<comment type="subunit">
    <text evidence="10">Component of the conserved oligomeric Golgi complex.</text>
</comment>
<dbReference type="Proteomes" id="UP000481861">
    <property type="component" value="Unassembled WGS sequence"/>
</dbReference>
<evidence type="ECO:0000256" key="5">
    <source>
        <dbReference type="ARBA" id="ARBA00022927"/>
    </source>
</evidence>
<evidence type="ECO:0000256" key="10">
    <source>
        <dbReference type="RuleBase" id="RU365075"/>
    </source>
</evidence>
<evidence type="ECO:0000259" key="11">
    <source>
        <dbReference type="Pfam" id="PF06419"/>
    </source>
</evidence>
<comment type="caution">
    <text evidence="13">The sequence shown here is derived from an EMBL/GenBank/DDBJ whole genome shotgun (WGS) entry which is preliminary data.</text>
</comment>
<proteinExistence type="inferred from homology"/>
<gene>
    <name evidence="13" type="ORF">BDV95DRAFT_602354</name>
</gene>
<dbReference type="InterPro" id="IPR048368">
    <property type="entry name" value="COG6_N"/>
</dbReference>
<dbReference type="SMART" id="SM01087">
    <property type="entry name" value="COG6"/>
    <property type="match status" value="1"/>
</dbReference>
<dbReference type="GO" id="GO:0015031">
    <property type="term" value="P:protein transport"/>
    <property type="evidence" value="ECO:0007669"/>
    <property type="project" value="UniProtKB-KW"/>
</dbReference>
<comment type="subcellular location">
    <subcellularLocation>
        <location evidence="1 10">Golgi apparatus membrane</location>
        <topology evidence="1 10">Peripheral membrane protein</topology>
    </subcellularLocation>
</comment>
<dbReference type="EMBL" id="JAADJZ010000003">
    <property type="protein sequence ID" value="KAF2876364.1"/>
    <property type="molecule type" value="Genomic_DNA"/>
</dbReference>
<dbReference type="GO" id="GO:0017119">
    <property type="term" value="C:Golgi transport complex"/>
    <property type="evidence" value="ECO:0007669"/>
    <property type="project" value="UniProtKB-UniRule"/>
</dbReference>
<dbReference type="AlphaFoldDB" id="A0A7C8MT74"/>
<evidence type="ECO:0000256" key="6">
    <source>
        <dbReference type="ARBA" id="ARBA00023034"/>
    </source>
</evidence>
<keyword evidence="6 10" id="KW-0333">Golgi apparatus</keyword>
<dbReference type="PANTHER" id="PTHR21506:SF0">
    <property type="entry name" value="CONSERVED OLIGOMERIC GOLGI COMPLEX SUBUNIT 6"/>
    <property type="match status" value="1"/>
</dbReference>
<evidence type="ECO:0000256" key="7">
    <source>
        <dbReference type="ARBA" id="ARBA00023136"/>
    </source>
</evidence>
<comment type="similarity">
    <text evidence="2 10">Belongs to the COG6 family.</text>
</comment>
<dbReference type="OrthoDB" id="272987at2759"/>
<organism evidence="13 14">
    <name type="scientific">Massariosphaeria phaeospora</name>
    <dbReference type="NCBI Taxonomy" id="100035"/>
    <lineage>
        <taxon>Eukaryota</taxon>
        <taxon>Fungi</taxon>
        <taxon>Dikarya</taxon>
        <taxon>Ascomycota</taxon>
        <taxon>Pezizomycotina</taxon>
        <taxon>Dothideomycetes</taxon>
        <taxon>Pleosporomycetidae</taxon>
        <taxon>Pleosporales</taxon>
        <taxon>Pleosporales incertae sedis</taxon>
        <taxon>Massariosphaeria</taxon>
    </lineage>
</organism>
<dbReference type="Pfam" id="PF20653">
    <property type="entry name" value="COG6_C"/>
    <property type="match status" value="1"/>
</dbReference>
<feature type="domain" description="Conserved oligomeric complex COG6 N-terminal" evidence="11">
    <location>
        <begin position="59"/>
        <end position="172"/>
    </location>
</feature>
<evidence type="ECO:0000256" key="1">
    <source>
        <dbReference type="ARBA" id="ARBA00004395"/>
    </source>
</evidence>
<protein>
    <recommendedName>
        <fullName evidence="3 10">Conserved oligomeric Golgi complex subunit 6</fullName>
        <shortName evidence="10">COG complex subunit 6</shortName>
    </recommendedName>
    <alternativeName>
        <fullName evidence="8 10">Component of oligomeric Golgi complex 6</fullName>
    </alternativeName>
</protein>
<dbReference type="InterPro" id="IPR048369">
    <property type="entry name" value="COG6_C"/>
</dbReference>
<comment type="function">
    <text evidence="10">Acts as component of the peripheral membrane COG complex that is involved in intra-Golgi protein trafficking. COG is located at the cis-Golgi, and regulates tethering of retrograde intra-Golgi vesicles and possibly a number of other membrane trafficking events.</text>
</comment>
<keyword evidence="4 10" id="KW-0813">Transport</keyword>
<keyword evidence="14" id="KW-1185">Reference proteome</keyword>
<sequence length="695" mass="77325">MSSSYFQDRLTPAAQDGLSPGSAPVALASRSTNALSSRITSVLSASYADLEIRDALETLDAHGVRNTAESRRQIRLDVQKEVIQCNGEIVRDFGEVAEQLKRIGSAISSLNRSCADMRSHISAANRDTGPVLQEATNLMTQKKQVETKQQILSAFNSHFLISGDESTLLSSTVEPVNEEFFQTLTRVKKIHHDCEVLLGTEDQTLGLEVLEQSSKQLNAAFQKLYRWIQREFKTLDLENPQINASVRRSLRVLAERPAMFQSCLDSFAEAREHILSDSFHAAMTGSTSDTQHLATKPIEFHAHDPLRYVGDMLAWAHSATVSEREALEVLFISDGDEIKRSIQAGLESEPWLRSDRDEDVFDGKKALNQLVSRDLTGVARLLRQRTEQVIQSHEDATLAYKIANLIGFYKGTFTKLLGTDSEVLALFDALENCAMRQFRANMRDYVAAVQSELAVAPADQSPPEFLTEALQMLKDLAKSYDTSMSTADDRENAFQSVLAEALDPFLNGCENLYKSLQQPDGDIFAINCLLVAKAVLIPYSFASDRVNEMEDTIGEHCAKLVEYQHQYFTYTSGLNTLLEALSSITDSAESLRTIPNLDAFKPEALISASQQLDEFLPSALIDASENVQNLRNRTMVQDITEEAAGRFCEDFEFVESRLLAADDLLYNDGTEDEELAPGLRDLFPRTGGEIRVLLS</sequence>
<evidence type="ECO:0000256" key="8">
    <source>
        <dbReference type="ARBA" id="ARBA00031348"/>
    </source>
</evidence>
<evidence type="ECO:0000256" key="3">
    <source>
        <dbReference type="ARBA" id="ARBA00020973"/>
    </source>
</evidence>
<keyword evidence="7 10" id="KW-0472">Membrane</keyword>
<name>A0A7C8MT74_9PLEO</name>